<dbReference type="EMBL" id="NMUH01000006">
    <property type="protein sequence ID" value="MQL68022.1"/>
    <property type="molecule type" value="Genomic_DNA"/>
</dbReference>
<proteinExistence type="predicted"/>
<feature type="compositionally biased region" description="Basic and acidic residues" evidence="1">
    <location>
        <begin position="1"/>
        <end position="15"/>
    </location>
</feature>
<protein>
    <submittedName>
        <fullName evidence="2">Uncharacterized protein</fullName>
    </submittedName>
</protein>
<feature type="non-terminal residue" evidence="2">
    <location>
        <position position="60"/>
    </location>
</feature>
<comment type="caution">
    <text evidence="2">The sequence shown here is derived from an EMBL/GenBank/DDBJ whole genome shotgun (WGS) entry which is preliminary data.</text>
</comment>
<gene>
    <name evidence="2" type="ORF">Taro_000314</name>
</gene>
<sequence>ISGLVEEGHKERQDDVDSEESIDNVVRDGKPSSRVLQESKLEWRHPSRIDDQQDQKWVYK</sequence>
<evidence type="ECO:0000313" key="3">
    <source>
        <dbReference type="Proteomes" id="UP000652761"/>
    </source>
</evidence>
<organism evidence="2 3">
    <name type="scientific">Colocasia esculenta</name>
    <name type="common">Wild taro</name>
    <name type="synonym">Arum esculentum</name>
    <dbReference type="NCBI Taxonomy" id="4460"/>
    <lineage>
        <taxon>Eukaryota</taxon>
        <taxon>Viridiplantae</taxon>
        <taxon>Streptophyta</taxon>
        <taxon>Embryophyta</taxon>
        <taxon>Tracheophyta</taxon>
        <taxon>Spermatophyta</taxon>
        <taxon>Magnoliopsida</taxon>
        <taxon>Liliopsida</taxon>
        <taxon>Araceae</taxon>
        <taxon>Aroideae</taxon>
        <taxon>Colocasieae</taxon>
        <taxon>Colocasia</taxon>
    </lineage>
</organism>
<evidence type="ECO:0000313" key="2">
    <source>
        <dbReference type="EMBL" id="MQL68022.1"/>
    </source>
</evidence>
<dbReference type="AlphaFoldDB" id="A0A843T6N7"/>
<name>A0A843T6N7_COLES</name>
<evidence type="ECO:0000256" key="1">
    <source>
        <dbReference type="SAM" id="MobiDB-lite"/>
    </source>
</evidence>
<accession>A0A843T6N7</accession>
<keyword evidence="3" id="KW-1185">Reference proteome</keyword>
<dbReference type="Proteomes" id="UP000652761">
    <property type="component" value="Unassembled WGS sequence"/>
</dbReference>
<feature type="region of interest" description="Disordered" evidence="1">
    <location>
        <begin position="1"/>
        <end position="60"/>
    </location>
</feature>
<reference evidence="2" key="1">
    <citation type="submission" date="2017-07" db="EMBL/GenBank/DDBJ databases">
        <title>Taro Niue Genome Assembly and Annotation.</title>
        <authorList>
            <person name="Atibalentja N."/>
            <person name="Keating K."/>
            <person name="Fields C.J."/>
        </authorList>
    </citation>
    <scope>NUCLEOTIDE SEQUENCE</scope>
    <source>
        <strain evidence="2">Niue_2</strain>
        <tissue evidence="2">Leaf</tissue>
    </source>
</reference>
<feature type="compositionally biased region" description="Basic and acidic residues" evidence="1">
    <location>
        <begin position="25"/>
        <end position="54"/>
    </location>
</feature>